<keyword evidence="6" id="KW-0732">Signal</keyword>
<evidence type="ECO:0000259" key="7">
    <source>
        <dbReference type="Pfam" id="PF00326"/>
    </source>
</evidence>
<dbReference type="Pfam" id="PF02897">
    <property type="entry name" value="Peptidase_S9_N"/>
    <property type="match status" value="1"/>
</dbReference>
<keyword evidence="4" id="KW-0720">Serine protease</keyword>
<dbReference type="InterPro" id="IPR029058">
    <property type="entry name" value="AB_hydrolase_fold"/>
</dbReference>
<accession>A0A5B9VVP7</accession>
<keyword evidence="3 9" id="KW-0378">Hydrolase</keyword>
<dbReference type="InterPro" id="IPR001375">
    <property type="entry name" value="Peptidase_S9_cat"/>
</dbReference>
<protein>
    <submittedName>
        <fullName evidence="9">Protease 2</fullName>
        <ecNumber evidence="9">3.4.21.83</ecNumber>
    </submittedName>
</protein>
<dbReference type="PANTHER" id="PTHR11757">
    <property type="entry name" value="PROTEASE FAMILY S9A OLIGOPEPTIDASE"/>
    <property type="match status" value="1"/>
</dbReference>
<feature type="domain" description="Peptidase S9 prolyl oligopeptidase catalytic" evidence="7">
    <location>
        <begin position="501"/>
        <end position="715"/>
    </location>
</feature>
<dbReference type="EC" id="3.4.21.83" evidence="9"/>
<keyword evidence="10" id="KW-1185">Reference proteome</keyword>
<name>A0A5B9VVP7_9BACT</name>
<dbReference type="Pfam" id="PF00326">
    <property type="entry name" value="Peptidase_S9"/>
    <property type="match status" value="1"/>
</dbReference>
<evidence type="ECO:0000256" key="1">
    <source>
        <dbReference type="ARBA" id="ARBA00005228"/>
    </source>
</evidence>
<dbReference type="SUPFAM" id="SSF50993">
    <property type="entry name" value="Peptidase/esterase 'gauge' domain"/>
    <property type="match status" value="1"/>
</dbReference>
<feature type="signal peptide" evidence="6">
    <location>
        <begin position="1"/>
        <end position="27"/>
    </location>
</feature>
<dbReference type="InterPro" id="IPR051543">
    <property type="entry name" value="Serine_Peptidase_S9A"/>
</dbReference>
<evidence type="ECO:0000313" key="9">
    <source>
        <dbReference type="EMBL" id="QEH31790.1"/>
    </source>
</evidence>
<dbReference type="EMBL" id="CP042997">
    <property type="protein sequence ID" value="QEH31790.1"/>
    <property type="molecule type" value="Genomic_DNA"/>
</dbReference>
<feature type="region of interest" description="Disordered" evidence="5">
    <location>
        <begin position="273"/>
        <end position="293"/>
    </location>
</feature>
<dbReference type="Proteomes" id="UP000324233">
    <property type="component" value="Chromosome"/>
</dbReference>
<dbReference type="InterPro" id="IPR023302">
    <property type="entry name" value="Pept_S9A_N"/>
</dbReference>
<dbReference type="GO" id="GO:0006508">
    <property type="term" value="P:proteolysis"/>
    <property type="evidence" value="ECO:0007669"/>
    <property type="project" value="UniProtKB-KW"/>
</dbReference>
<evidence type="ECO:0000256" key="2">
    <source>
        <dbReference type="ARBA" id="ARBA00022670"/>
    </source>
</evidence>
<feature type="domain" description="Peptidase S9A N-terminal" evidence="8">
    <location>
        <begin position="41"/>
        <end position="439"/>
    </location>
</feature>
<dbReference type="SUPFAM" id="SSF53474">
    <property type="entry name" value="alpha/beta-Hydrolases"/>
    <property type="match status" value="1"/>
</dbReference>
<dbReference type="AlphaFoldDB" id="A0A5B9VVP7"/>
<dbReference type="GO" id="GO:0004252">
    <property type="term" value="F:serine-type endopeptidase activity"/>
    <property type="evidence" value="ECO:0007669"/>
    <property type="project" value="UniProtKB-EC"/>
</dbReference>
<evidence type="ECO:0000313" key="10">
    <source>
        <dbReference type="Proteomes" id="UP000324233"/>
    </source>
</evidence>
<dbReference type="Gene3D" id="3.40.50.1820">
    <property type="entry name" value="alpha/beta hydrolase"/>
    <property type="match status" value="1"/>
</dbReference>
<evidence type="ECO:0000259" key="8">
    <source>
        <dbReference type="Pfam" id="PF02897"/>
    </source>
</evidence>
<organism evidence="9 10">
    <name type="scientific">Aquisphaera giovannonii</name>
    <dbReference type="NCBI Taxonomy" id="406548"/>
    <lineage>
        <taxon>Bacteria</taxon>
        <taxon>Pseudomonadati</taxon>
        <taxon>Planctomycetota</taxon>
        <taxon>Planctomycetia</taxon>
        <taxon>Isosphaerales</taxon>
        <taxon>Isosphaeraceae</taxon>
        <taxon>Aquisphaera</taxon>
    </lineage>
</organism>
<feature type="chain" id="PRO_5023094104" evidence="6">
    <location>
        <begin position="28"/>
        <end position="720"/>
    </location>
</feature>
<comment type="similarity">
    <text evidence="1">Belongs to the peptidase S9A family.</text>
</comment>
<evidence type="ECO:0000256" key="4">
    <source>
        <dbReference type="ARBA" id="ARBA00022825"/>
    </source>
</evidence>
<dbReference type="Gene3D" id="2.130.10.120">
    <property type="entry name" value="Prolyl oligopeptidase, N-terminal domain"/>
    <property type="match status" value="1"/>
</dbReference>
<dbReference type="RefSeq" id="WP_210420361.1">
    <property type="nucleotide sequence ID" value="NZ_CP042997.1"/>
</dbReference>
<keyword evidence="2 9" id="KW-0645">Protease</keyword>
<dbReference type="KEGG" id="agv:OJF2_02550"/>
<evidence type="ECO:0000256" key="3">
    <source>
        <dbReference type="ARBA" id="ARBA00022801"/>
    </source>
</evidence>
<reference evidence="9 10" key="1">
    <citation type="submission" date="2019-08" db="EMBL/GenBank/DDBJ databases">
        <title>Deep-cultivation of Planctomycetes and their phenomic and genomic characterization uncovers novel biology.</title>
        <authorList>
            <person name="Wiegand S."/>
            <person name="Jogler M."/>
            <person name="Boedeker C."/>
            <person name="Pinto D."/>
            <person name="Vollmers J."/>
            <person name="Rivas-Marin E."/>
            <person name="Kohn T."/>
            <person name="Peeters S.H."/>
            <person name="Heuer A."/>
            <person name="Rast P."/>
            <person name="Oberbeckmann S."/>
            <person name="Bunk B."/>
            <person name="Jeske O."/>
            <person name="Meyerdierks A."/>
            <person name="Storesund J.E."/>
            <person name="Kallscheuer N."/>
            <person name="Luecker S."/>
            <person name="Lage O.M."/>
            <person name="Pohl T."/>
            <person name="Merkel B.J."/>
            <person name="Hornburger P."/>
            <person name="Mueller R.-W."/>
            <person name="Bruemmer F."/>
            <person name="Labrenz M."/>
            <person name="Spormann A.M."/>
            <person name="Op den Camp H."/>
            <person name="Overmann J."/>
            <person name="Amann R."/>
            <person name="Jetten M.S.M."/>
            <person name="Mascher T."/>
            <person name="Medema M.H."/>
            <person name="Devos D.P."/>
            <person name="Kaster A.-K."/>
            <person name="Ovreas L."/>
            <person name="Rohde M."/>
            <person name="Galperin M.Y."/>
            <person name="Jogler C."/>
        </authorList>
    </citation>
    <scope>NUCLEOTIDE SEQUENCE [LARGE SCALE GENOMIC DNA]</scope>
    <source>
        <strain evidence="9 10">OJF2</strain>
    </source>
</reference>
<sequence length="720" mass="79970" precursor="true">MRRTRRRIGRLHALVPALALLTAASRAGDGPGMSPAAPVPPPVAKVAPRATVLQGELRVDPYHWLRDKTSPAVVDYLKAENAHTEAFMRPLKPLEDALYAEILGRIKQTDLDVPYRDRGYFYYSRTVEGEQYPIYARRKGSEDAPEQVLIDGNELAKGRKFLSVGPRAVSPDGRLLAYATDVTGYREYTLVVKDLDAGTLLPDTVPKVTSVAWSADGKVLFYGTEDAAKRPYRVYRHALGTDPKGDALVYEEKDELFRAYVAGTRDRKLVMIHSSSSDADEQRSLPADRPEAEPRVILPREKGHEYRAEHRDGTFYIRTNKGEGNREFRLVTAPAADPRPESWKELVPARPGITLKDLDVFKDFAVVAGVDRGLPFLEVLDLEAGGSHRVPFPEPAYSVFGDLNPEYDTTVFRYRYQSMITPASVYDYDMRARTATLRKRTEVLGGYDPSKYASERIFATAADGAKVPIALVYRKTTPRDGSAPLLLYGYGAYGADTPITFSSANLSLLDRGMVYAVAQVRGGGDLGKAWHDRGKMLAKRNTFTDFIACAEHLITEKFTGRDRLAIRGGSAGGLLIGAACNFRPDLCKVAVLEVPFVDVINTMSDPSLPLTIQEYLEWGNPAEPVEYAYMRSYSPYDNIRAADYPAMLVRTSLNDSQVPYWEPAKYVARMRATRTDRNPLLLKTNMDAGHGGASGRYDAIREAAFLDAFLLDQLGLAKRP</sequence>
<dbReference type="PRINTS" id="PR00862">
    <property type="entry name" value="PROLIGOPTASE"/>
</dbReference>
<dbReference type="InterPro" id="IPR002470">
    <property type="entry name" value="Peptidase_S9A"/>
</dbReference>
<dbReference type="PANTHER" id="PTHR11757:SF19">
    <property type="entry name" value="PROLYL ENDOPEPTIDASE-LIKE"/>
    <property type="match status" value="1"/>
</dbReference>
<feature type="compositionally biased region" description="Basic and acidic residues" evidence="5">
    <location>
        <begin position="280"/>
        <end position="293"/>
    </location>
</feature>
<evidence type="ECO:0000256" key="5">
    <source>
        <dbReference type="SAM" id="MobiDB-lite"/>
    </source>
</evidence>
<proteinExistence type="inferred from homology"/>
<gene>
    <name evidence="9" type="primary">ptrB</name>
    <name evidence="9" type="ORF">OJF2_02550</name>
</gene>
<evidence type="ECO:0000256" key="6">
    <source>
        <dbReference type="SAM" id="SignalP"/>
    </source>
</evidence>